<sequence length="123" mass="13886">MKHKPKFEFGFSRVNRINRTRSWRIMNETNPKSAPCVFSLSPPPIRTSPWISTSVNFGRTPGWRSGNARASKRYPSARSSSRTSGCRTHFSSMRNSRTSTLPPRAMSSLGYTIRGASREVFGE</sequence>
<feature type="compositionally biased region" description="Polar residues" evidence="1">
    <location>
        <begin position="77"/>
        <end position="101"/>
    </location>
</feature>
<accession>A0A6H5GDX1</accession>
<dbReference type="EMBL" id="CADCXU010009074">
    <property type="protein sequence ID" value="CAA9999948.1"/>
    <property type="molecule type" value="Genomic_DNA"/>
</dbReference>
<dbReference type="AlphaFoldDB" id="A0A6H5GDX1"/>
<name>A0A6H5GDX1_9HEMI</name>
<evidence type="ECO:0000256" key="1">
    <source>
        <dbReference type="SAM" id="MobiDB-lite"/>
    </source>
</evidence>
<organism evidence="2 3">
    <name type="scientific">Nesidiocoris tenuis</name>
    <dbReference type="NCBI Taxonomy" id="355587"/>
    <lineage>
        <taxon>Eukaryota</taxon>
        <taxon>Metazoa</taxon>
        <taxon>Ecdysozoa</taxon>
        <taxon>Arthropoda</taxon>
        <taxon>Hexapoda</taxon>
        <taxon>Insecta</taxon>
        <taxon>Pterygota</taxon>
        <taxon>Neoptera</taxon>
        <taxon>Paraneoptera</taxon>
        <taxon>Hemiptera</taxon>
        <taxon>Heteroptera</taxon>
        <taxon>Panheteroptera</taxon>
        <taxon>Cimicomorpha</taxon>
        <taxon>Miridae</taxon>
        <taxon>Dicyphina</taxon>
        <taxon>Nesidiocoris</taxon>
    </lineage>
</organism>
<evidence type="ECO:0000313" key="3">
    <source>
        <dbReference type="Proteomes" id="UP000479000"/>
    </source>
</evidence>
<gene>
    <name evidence="2" type="ORF">NTEN_LOCUS6158</name>
</gene>
<proteinExistence type="predicted"/>
<evidence type="ECO:0000313" key="2">
    <source>
        <dbReference type="EMBL" id="CAA9999948.1"/>
    </source>
</evidence>
<feature type="region of interest" description="Disordered" evidence="1">
    <location>
        <begin position="61"/>
        <end position="109"/>
    </location>
</feature>
<reference evidence="2 3" key="1">
    <citation type="submission" date="2020-02" db="EMBL/GenBank/DDBJ databases">
        <authorList>
            <person name="Ferguson B K."/>
        </authorList>
    </citation>
    <scope>NUCLEOTIDE SEQUENCE [LARGE SCALE GENOMIC DNA]</scope>
</reference>
<protein>
    <submittedName>
        <fullName evidence="2">Uncharacterized protein</fullName>
    </submittedName>
</protein>
<keyword evidence="3" id="KW-1185">Reference proteome</keyword>
<dbReference type="Proteomes" id="UP000479000">
    <property type="component" value="Unassembled WGS sequence"/>
</dbReference>